<dbReference type="AlphaFoldDB" id="A0A316VG18"/>
<proteinExistence type="predicted"/>
<evidence type="ECO:0000313" key="2">
    <source>
        <dbReference type="Proteomes" id="UP000245771"/>
    </source>
</evidence>
<accession>A0A316VG18</accession>
<keyword evidence="2" id="KW-1185">Reference proteome</keyword>
<gene>
    <name evidence="1" type="ORF">FA14DRAFT_184878</name>
</gene>
<dbReference type="GeneID" id="37023194"/>
<dbReference type="InParanoid" id="A0A316VG18"/>
<dbReference type="EMBL" id="KZ819603">
    <property type="protein sequence ID" value="PWN36264.1"/>
    <property type="molecule type" value="Genomic_DNA"/>
</dbReference>
<name>A0A316VG18_9BASI</name>
<protein>
    <submittedName>
        <fullName evidence="1">Uncharacterized protein</fullName>
    </submittedName>
</protein>
<sequence>MNASWSPLLLKMVANLKLMMALIVVIACSSALLPYVNGVAIRYEEQGKLEKRTNEVVPGSASIGMEKRSPTPGHVVSTETIKNKDLPKDSLQRQMPKEKAHFSMPFIHKREQVEQKEKVSFVARSPVSDSNKTYSLIADKEPEVMDDSRNTIVPQYAKHHMLLKDKVFIKRDPIPEPTHYLMPHLLRPEPEYVRSPLREEIIIASVDPTFPSEARMRLNKGKQQLILSGDPMIVKKRFYIAKNEKGAHNSESW</sequence>
<evidence type="ECO:0000313" key="1">
    <source>
        <dbReference type="EMBL" id="PWN36264.1"/>
    </source>
</evidence>
<reference evidence="1 2" key="1">
    <citation type="journal article" date="2018" name="Mol. Biol. Evol.">
        <title>Broad Genomic Sampling Reveals a Smut Pathogenic Ancestry of the Fungal Clade Ustilaginomycotina.</title>
        <authorList>
            <person name="Kijpornyongpan T."/>
            <person name="Mondo S.J."/>
            <person name="Barry K."/>
            <person name="Sandor L."/>
            <person name="Lee J."/>
            <person name="Lipzen A."/>
            <person name="Pangilinan J."/>
            <person name="LaButti K."/>
            <person name="Hainaut M."/>
            <person name="Henrissat B."/>
            <person name="Grigoriev I.V."/>
            <person name="Spatafora J.W."/>
            <person name="Aime M.C."/>
        </authorList>
    </citation>
    <scope>NUCLEOTIDE SEQUENCE [LARGE SCALE GENOMIC DNA]</scope>
    <source>
        <strain evidence="1 2">MCA 3882</strain>
    </source>
</reference>
<dbReference type="RefSeq" id="XP_025356566.1">
    <property type="nucleotide sequence ID" value="XM_025501413.1"/>
</dbReference>
<dbReference type="Proteomes" id="UP000245771">
    <property type="component" value="Unassembled WGS sequence"/>
</dbReference>
<organism evidence="1 2">
    <name type="scientific">Meira miltonrushii</name>
    <dbReference type="NCBI Taxonomy" id="1280837"/>
    <lineage>
        <taxon>Eukaryota</taxon>
        <taxon>Fungi</taxon>
        <taxon>Dikarya</taxon>
        <taxon>Basidiomycota</taxon>
        <taxon>Ustilaginomycotina</taxon>
        <taxon>Exobasidiomycetes</taxon>
        <taxon>Exobasidiales</taxon>
        <taxon>Brachybasidiaceae</taxon>
        <taxon>Meira</taxon>
    </lineage>
</organism>